<dbReference type="Gene3D" id="3.30.465.10">
    <property type="match status" value="1"/>
</dbReference>
<evidence type="ECO:0000256" key="3">
    <source>
        <dbReference type="ARBA" id="ARBA00022630"/>
    </source>
</evidence>
<proteinExistence type="inferred from homology"/>
<comment type="caution">
    <text evidence="7">The sequence shown here is derived from an EMBL/GenBank/DDBJ whole genome shotgun (WGS) entry which is preliminary data.</text>
</comment>
<dbReference type="PANTHER" id="PTHR42973">
    <property type="entry name" value="BINDING OXIDOREDUCTASE, PUTATIVE (AFU_ORTHOLOGUE AFUA_1G17690)-RELATED"/>
    <property type="match status" value="1"/>
</dbReference>
<dbReference type="Pfam" id="PF08031">
    <property type="entry name" value="BBE"/>
    <property type="match status" value="1"/>
</dbReference>
<organism evidence="7 9">
    <name type="scientific">Adineta steineri</name>
    <dbReference type="NCBI Taxonomy" id="433720"/>
    <lineage>
        <taxon>Eukaryota</taxon>
        <taxon>Metazoa</taxon>
        <taxon>Spiralia</taxon>
        <taxon>Gnathifera</taxon>
        <taxon>Rotifera</taxon>
        <taxon>Eurotatoria</taxon>
        <taxon>Bdelloidea</taxon>
        <taxon>Adinetida</taxon>
        <taxon>Adinetidae</taxon>
        <taxon>Adineta</taxon>
    </lineage>
</organism>
<keyword evidence="4" id="KW-0274">FAD</keyword>
<dbReference type="EMBL" id="CAJNOM010000094">
    <property type="protein sequence ID" value="CAF1033112.1"/>
    <property type="molecule type" value="Genomic_DNA"/>
</dbReference>
<dbReference type="Gene3D" id="3.40.462.20">
    <property type="match status" value="1"/>
</dbReference>
<sequence>MIKFDSNQFLILSIYIVQIRFTTTDHFSTSRISELNNNKLHKCLSLSLPLSTRIIYPCNTLKNQNSFQYQCTHFNVSSLSSILGGRISHSPAVIIYPRDSSDVQNVVKCATKLNYIVNALGGGHSYEGYGLGSVYNNIIINMERINYINIDQYDRIGTFGAGARLGPIYYTAYQHGNLTINGGSCPWVGLAGHALGGGFGFLARLHGLLSDNIIEMTAVNDQGELLTINETHEPELYWALRGGGGGLFVIVTEFKFRLIKPPSVVTTFLSIWNTNATKYVIQRYQSLIFNNRTLNLNKNIFMEMFVNKTHVQILIINFDIDLKEFNKTILLFLKGLPTSNNISFDKQDWLNFVYKHSGLDNLNGDHRHLLLENLTLPTYNFKGKHLFYNQSINNHSLELVIHRLALADGNISMLFNPWDGYLSEIPVNKTAFPHRNFKFGVQFMNYWIDRQQEEKQMNLLNQIYLCLYNDSTKYSYINYIDRTENNWMNVYYNTHQQRLISIKNIYDKKNRFSFERTIQINQKKTTYSFTIFILLFFSY</sequence>
<evidence type="ECO:0000313" key="8">
    <source>
        <dbReference type="EMBL" id="CAF1077451.1"/>
    </source>
</evidence>
<reference evidence="7" key="1">
    <citation type="submission" date="2021-02" db="EMBL/GenBank/DDBJ databases">
        <authorList>
            <person name="Nowell W R."/>
        </authorList>
    </citation>
    <scope>NUCLEOTIDE SEQUENCE</scope>
</reference>
<dbReference type="Proteomes" id="UP000663832">
    <property type="component" value="Unassembled WGS sequence"/>
</dbReference>
<dbReference type="GO" id="GO:0016491">
    <property type="term" value="F:oxidoreductase activity"/>
    <property type="evidence" value="ECO:0007669"/>
    <property type="project" value="UniProtKB-KW"/>
</dbReference>
<dbReference type="UniPathway" id="UPA00991">
    <property type="reaction ID" value="UER00939"/>
</dbReference>
<dbReference type="PROSITE" id="PS00862">
    <property type="entry name" value="OX2_COVAL_FAD"/>
    <property type="match status" value="1"/>
</dbReference>
<evidence type="ECO:0000259" key="6">
    <source>
        <dbReference type="PROSITE" id="PS51387"/>
    </source>
</evidence>
<keyword evidence="5" id="KW-0560">Oxidoreductase</keyword>
<protein>
    <recommendedName>
        <fullName evidence="6">FAD-binding PCMH-type domain-containing protein</fullName>
    </recommendedName>
</protein>
<keyword evidence="9" id="KW-1185">Reference proteome</keyword>
<dbReference type="Proteomes" id="UP000663877">
    <property type="component" value="Unassembled WGS sequence"/>
</dbReference>
<accession>A0A814JAT6</accession>
<dbReference type="InterPro" id="IPR006094">
    <property type="entry name" value="Oxid_FAD_bind_N"/>
</dbReference>
<name>A0A814JAT6_9BILA</name>
<dbReference type="OrthoDB" id="407275at2759"/>
<evidence type="ECO:0000256" key="1">
    <source>
        <dbReference type="ARBA" id="ARBA00001974"/>
    </source>
</evidence>
<dbReference type="GO" id="GO:0071949">
    <property type="term" value="F:FAD binding"/>
    <property type="evidence" value="ECO:0007669"/>
    <property type="project" value="InterPro"/>
</dbReference>
<dbReference type="InterPro" id="IPR050416">
    <property type="entry name" value="FAD-linked_Oxidoreductase"/>
</dbReference>
<evidence type="ECO:0000256" key="5">
    <source>
        <dbReference type="ARBA" id="ARBA00023002"/>
    </source>
</evidence>
<evidence type="ECO:0000256" key="4">
    <source>
        <dbReference type="ARBA" id="ARBA00022827"/>
    </source>
</evidence>
<dbReference type="InterPro" id="IPR012951">
    <property type="entry name" value="BBE"/>
</dbReference>
<keyword evidence="3" id="KW-0285">Flavoprotein</keyword>
<comment type="cofactor">
    <cofactor evidence="1">
        <name>FAD</name>
        <dbReference type="ChEBI" id="CHEBI:57692"/>
    </cofactor>
</comment>
<dbReference type="InterPro" id="IPR036318">
    <property type="entry name" value="FAD-bd_PCMH-like_sf"/>
</dbReference>
<comment type="similarity">
    <text evidence="2">Belongs to the oxygen-dependent FAD-linked oxidoreductase family.</text>
</comment>
<dbReference type="InterPro" id="IPR006093">
    <property type="entry name" value="Oxy_OxRdtase_FAD_BS"/>
</dbReference>
<dbReference type="Pfam" id="PF01565">
    <property type="entry name" value="FAD_binding_4"/>
    <property type="match status" value="1"/>
</dbReference>
<dbReference type="PROSITE" id="PS51387">
    <property type="entry name" value="FAD_PCMH"/>
    <property type="match status" value="1"/>
</dbReference>
<dbReference type="AlphaFoldDB" id="A0A814JAT6"/>
<evidence type="ECO:0000313" key="9">
    <source>
        <dbReference type="Proteomes" id="UP000663832"/>
    </source>
</evidence>
<dbReference type="SUPFAM" id="SSF56176">
    <property type="entry name" value="FAD-binding/transporter-associated domain-like"/>
    <property type="match status" value="1"/>
</dbReference>
<dbReference type="InterPro" id="IPR016169">
    <property type="entry name" value="FAD-bd_PCMH_sub2"/>
</dbReference>
<evidence type="ECO:0000313" key="7">
    <source>
        <dbReference type="EMBL" id="CAF1033112.1"/>
    </source>
</evidence>
<evidence type="ECO:0000256" key="2">
    <source>
        <dbReference type="ARBA" id="ARBA00005466"/>
    </source>
</evidence>
<dbReference type="PANTHER" id="PTHR42973:SF39">
    <property type="entry name" value="FAD-BINDING PCMH-TYPE DOMAIN-CONTAINING PROTEIN"/>
    <property type="match status" value="1"/>
</dbReference>
<dbReference type="InterPro" id="IPR016166">
    <property type="entry name" value="FAD-bd_PCMH"/>
</dbReference>
<dbReference type="EMBL" id="CAJNOI010000111">
    <property type="protein sequence ID" value="CAF1077451.1"/>
    <property type="molecule type" value="Genomic_DNA"/>
</dbReference>
<feature type="domain" description="FAD-binding PCMH-type" evidence="6">
    <location>
        <begin position="87"/>
        <end position="261"/>
    </location>
</feature>
<gene>
    <name evidence="8" type="ORF">BJG266_LOCUS20064</name>
    <name evidence="7" type="ORF">QVE165_LOCUS16650</name>
</gene>